<keyword evidence="4" id="KW-1185">Reference proteome</keyword>
<dbReference type="Proteomes" id="UP001500518">
    <property type="component" value="Unassembled WGS sequence"/>
</dbReference>
<evidence type="ECO:0000313" key="3">
    <source>
        <dbReference type="EMBL" id="GAA5056383.1"/>
    </source>
</evidence>
<evidence type="ECO:0000313" key="4">
    <source>
        <dbReference type="Proteomes" id="UP001500518"/>
    </source>
</evidence>
<feature type="region of interest" description="Disordered" evidence="1">
    <location>
        <begin position="685"/>
        <end position="704"/>
    </location>
</feature>
<dbReference type="EMBL" id="BAABHV010000011">
    <property type="protein sequence ID" value="GAA5056383.1"/>
    <property type="molecule type" value="Genomic_DNA"/>
</dbReference>
<organism evidence="3 4">
    <name type="scientific">Erythrobacter westpacificensis</name>
    <dbReference type="NCBI Taxonomy" id="1055231"/>
    <lineage>
        <taxon>Bacteria</taxon>
        <taxon>Pseudomonadati</taxon>
        <taxon>Pseudomonadota</taxon>
        <taxon>Alphaproteobacteria</taxon>
        <taxon>Sphingomonadales</taxon>
        <taxon>Erythrobacteraceae</taxon>
        <taxon>Erythrobacter/Porphyrobacter group</taxon>
        <taxon>Erythrobacter</taxon>
    </lineage>
</organism>
<feature type="domain" description="Integrase catalytic" evidence="2">
    <location>
        <begin position="277"/>
        <end position="485"/>
    </location>
</feature>
<protein>
    <recommendedName>
        <fullName evidence="2">Integrase catalytic domain-containing protein</fullName>
    </recommendedName>
</protein>
<proteinExistence type="predicted"/>
<dbReference type="Pfam" id="PF09299">
    <property type="entry name" value="Mu-transpos_C"/>
    <property type="match status" value="1"/>
</dbReference>
<dbReference type="RefSeq" id="WP_346033054.1">
    <property type="nucleotide sequence ID" value="NZ_BAABHV010000011.1"/>
</dbReference>
<evidence type="ECO:0000259" key="2">
    <source>
        <dbReference type="PROSITE" id="PS50994"/>
    </source>
</evidence>
<dbReference type="PROSITE" id="PS50994">
    <property type="entry name" value="INTEGRASE"/>
    <property type="match status" value="1"/>
</dbReference>
<gene>
    <name evidence="3" type="ORF">GCM10023208_21060</name>
</gene>
<dbReference type="SUPFAM" id="SSF53098">
    <property type="entry name" value="Ribonuclease H-like"/>
    <property type="match status" value="1"/>
</dbReference>
<name>A0ABP9KGX6_9SPHN</name>
<dbReference type="InterPro" id="IPR012337">
    <property type="entry name" value="RNaseH-like_sf"/>
</dbReference>
<reference evidence="4" key="1">
    <citation type="journal article" date="2019" name="Int. J. Syst. Evol. Microbiol.">
        <title>The Global Catalogue of Microorganisms (GCM) 10K type strain sequencing project: providing services to taxonomists for standard genome sequencing and annotation.</title>
        <authorList>
            <consortium name="The Broad Institute Genomics Platform"/>
            <consortium name="The Broad Institute Genome Sequencing Center for Infectious Disease"/>
            <person name="Wu L."/>
            <person name="Ma J."/>
        </authorList>
    </citation>
    <scope>NUCLEOTIDE SEQUENCE [LARGE SCALE GENOMIC DNA]</scope>
    <source>
        <strain evidence="4">JCM 18014</strain>
    </source>
</reference>
<dbReference type="Gene3D" id="3.30.420.10">
    <property type="entry name" value="Ribonuclease H-like superfamily/Ribonuclease H"/>
    <property type="match status" value="1"/>
</dbReference>
<dbReference type="InterPro" id="IPR001584">
    <property type="entry name" value="Integrase_cat-core"/>
</dbReference>
<comment type="caution">
    <text evidence="3">The sequence shown here is derived from an EMBL/GenBank/DDBJ whole genome shotgun (WGS) entry which is preliminary data.</text>
</comment>
<evidence type="ECO:0000256" key="1">
    <source>
        <dbReference type="SAM" id="MobiDB-lite"/>
    </source>
</evidence>
<accession>A0ABP9KGX6</accession>
<sequence length="729" mass="82897">MTALPAIECPPSENLYPKVRLKTHDYVWIEGEECVAQSRQDKKWIFVKIETGELVIKDDLEITILRAQAKFRSHSRRTLHAALSPIAFDALEKTALTKAERKHAWVEYFKRRGDYRANKSWLFKRIRERSEEIGEESPPSPGTIINWMKLHDAHYAEMGLAAYADRHDLKGKRGSRLPAPKQEALGRAIDRYLEGLTAKDAYVEAVKYVHEFNNSAEGKAYCATAPKKHLRMGRLTPPSLSTFHREINKLSPYVCRAGRIGKHYARKHGRTFQTRALPDRPYAEVEVDFTPLDVILVAESGALLGRPHLILLVDRATKILLGFSLSFEVPSYAAVLDGLRNAMYPKSISHIDGLHDCEWPCFGRIEKLIVDNGREFVNDQLLSAAANLGFQIERNSPRMPWEKGLVERIMREVSRMAHLLPGTTLSNSVQRRDYENIDFPTLTLSECRDLITKWIVTVYNRRPNRMLGNAPGVGRSPIDAWRDKLNELDFASLPDTELFLALSGEREMRTVQKSGVVWDHISYWSPELDRIIAHPNHELKSSSTKTAQYLVRRDPFDLSKIYLYNHHVSEVLELPVVERWRKYATDLSKHEHALCRAHESIREEQRSDPVALWKARAELIEAGKGKLKSGRRKQIERSLVRLLCKNRAKQFDSEIDPATDLRAGGDLMPLTTVVEAPLLVPGTGKESALDPVGDIEQVEPYPPRSEEYDDMAAILELAAKTRSGSGDDA</sequence>
<dbReference type="InterPro" id="IPR036397">
    <property type="entry name" value="RNaseH_sf"/>
</dbReference>
<dbReference type="InterPro" id="IPR015378">
    <property type="entry name" value="Transposase-like_Mu_C"/>
</dbReference>